<dbReference type="InterPro" id="IPR007307">
    <property type="entry name" value="Ltv1"/>
</dbReference>
<evidence type="ECO:0000256" key="2">
    <source>
        <dbReference type="SAM" id="MobiDB-lite"/>
    </source>
</evidence>
<keyword evidence="4" id="KW-1185">Reference proteome</keyword>
<feature type="compositionally biased region" description="Low complexity" evidence="2">
    <location>
        <begin position="428"/>
        <end position="444"/>
    </location>
</feature>
<dbReference type="EMBL" id="JAAQHG020000046">
    <property type="protein sequence ID" value="KAL1582659.1"/>
    <property type="molecule type" value="Genomic_DNA"/>
</dbReference>
<feature type="compositionally biased region" description="Basic and acidic residues" evidence="2">
    <location>
        <begin position="323"/>
        <end position="333"/>
    </location>
</feature>
<dbReference type="GO" id="GO:0005634">
    <property type="term" value="C:nucleus"/>
    <property type="evidence" value="ECO:0007669"/>
    <property type="project" value="TreeGrafter"/>
</dbReference>
<gene>
    <name evidence="3" type="ORF">WHR41_08776</name>
</gene>
<comment type="caution">
    <text evidence="3">The sequence shown here is derived from an EMBL/GenBank/DDBJ whole genome shotgun (WGS) entry which is preliminary data.</text>
</comment>
<feature type="region of interest" description="Disordered" evidence="2">
    <location>
        <begin position="146"/>
        <end position="174"/>
    </location>
</feature>
<dbReference type="GO" id="GO:0042274">
    <property type="term" value="P:ribosomal small subunit biogenesis"/>
    <property type="evidence" value="ECO:0007669"/>
    <property type="project" value="InterPro"/>
</dbReference>
<proteinExistence type="inferred from homology"/>
<dbReference type="Proteomes" id="UP000803884">
    <property type="component" value="Unassembled WGS sequence"/>
</dbReference>
<dbReference type="GO" id="GO:0005829">
    <property type="term" value="C:cytosol"/>
    <property type="evidence" value="ECO:0007669"/>
    <property type="project" value="TreeGrafter"/>
</dbReference>
<evidence type="ECO:0000256" key="1">
    <source>
        <dbReference type="ARBA" id="ARBA00009078"/>
    </source>
</evidence>
<dbReference type="AlphaFoldDB" id="A0AB34KCR7"/>
<feature type="region of interest" description="Disordered" evidence="2">
    <location>
        <begin position="470"/>
        <end position="514"/>
    </location>
</feature>
<feature type="compositionally biased region" description="Low complexity" evidence="2">
    <location>
        <begin position="55"/>
        <end position="69"/>
    </location>
</feature>
<sequence length="514" mass="56320">MPPRRKFDKKTATTFTLVHRAQNDPLINDENAPSMVFTEKVSRHRGQDDDSDLPSSSGASMVSGTSGVSRRGKQRGDLEEEFGMSFRPNEGEAAQHGVFYDDTQYDYMQHMKDLGSGDGPVAWIEAQPAKQQKGKQKLEDALRDMDIGSNAGGRFDDAQSVGQSSMASSAARSLLPEDVLPSEFVRRRTYQDQQDIPDAIAGFQPDMDPRLRETLEALNDDAYVDDEDDFFGDLVKEGREIEQDEWERLGEQQMFEAGEGELDDGWESDDTIRAASPPPKLNVPQPADGELIAPPSDTQAALPADPTEGAWLDEFKKFKHEAKANKEAGKEAKAAPSAFDASMVSSLASRPGKKRKGAKTSTSNYSMSSSALVRTDQQNLLDDRFDKLEEAYTIAEEMEDDEMGPMNDTMSTASGMTGMSKASRMSKYSQMSGMSGVSGISSYSRATDSEAPQLQRSDFDSIMDDFLGNHSVSGKASRKLKRFGPQTGMEQLDEVRSGLGPARRKGRSAIGAAR</sequence>
<accession>A0AB34KCR7</accession>
<feature type="compositionally biased region" description="Low complexity" evidence="2">
    <location>
        <begin position="361"/>
        <end position="370"/>
    </location>
</feature>
<dbReference type="GO" id="GO:0000056">
    <property type="term" value="P:ribosomal small subunit export from nucleus"/>
    <property type="evidence" value="ECO:0007669"/>
    <property type="project" value="TreeGrafter"/>
</dbReference>
<dbReference type="Pfam" id="PF04180">
    <property type="entry name" value="LTV"/>
    <property type="match status" value="1"/>
</dbReference>
<evidence type="ECO:0000313" key="3">
    <source>
        <dbReference type="EMBL" id="KAL1582659.1"/>
    </source>
</evidence>
<comment type="similarity">
    <text evidence="1">Belongs to the LTV1 family.</text>
</comment>
<name>A0AB34KCR7_9PEZI</name>
<dbReference type="GO" id="GO:0030688">
    <property type="term" value="C:preribosome, small subunit precursor"/>
    <property type="evidence" value="ECO:0007669"/>
    <property type="project" value="TreeGrafter"/>
</dbReference>
<feature type="region of interest" description="Disordered" evidence="2">
    <location>
        <begin position="396"/>
        <end position="454"/>
    </location>
</feature>
<evidence type="ECO:0000313" key="4">
    <source>
        <dbReference type="Proteomes" id="UP000803884"/>
    </source>
</evidence>
<feature type="region of interest" description="Disordered" evidence="2">
    <location>
        <begin position="189"/>
        <end position="208"/>
    </location>
</feature>
<reference evidence="3 4" key="1">
    <citation type="journal article" date="2020" name="Microbiol. Resour. Announc.">
        <title>Draft Genome Sequence of a Cladosporium Species Isolated from the Mesophotic Ascidian Didemnum maculosum.</title>
        <authorList>
            <person name="Gioti A."/>
            <person name="Siaperas R."/>
            <person name="Nikolaivits E."/>
            <person name="Le Goff G."/>
            <person name="Ouazzani J."/>
            <person name="Kotoulas G."/>
            <person name="Topakas E."/>
        </authorList>
    </citation>
    <scope>NUCLEOTIDE SEQUENCE [LARGE SCALE GENOMIC DNA]</scope>
    <source>
        <strain evidence="3 4">TM138-S3</strain>
    </source>
</reference>
<dbReference type="GeneID" id="96010218"/>
<organism evidence="3 4">
    <name type="scientific">Cladosporium halotolerans</name>
    <dbReference type="NCBI Taxonomy" id="1052096"/>
    <lineage>
        <taxon>Eukaryota</taxon>
        <taxon>Fungi</taxon>
        <taxon>Dikarya</taxon>
        <taxon>Ascomycota</taxon>
        <taxon>Pezizomycotina</taxon>
        <taxon>Dothideomycetes</taxon>
        <taxon>Dothideomycetidae</taxon>
        <taxon>Cladosporiales</taxon>
        <taxon>Cladosporiaceae</taxon>
        <taxon>Cladosporium</taxon>
    </lineage>
</organism>
<dbReference type="PANTHER" id="PTHR21531">
    <property type="entry name" value="LOW-TEMPERATURE VIABILITY PROTEIN LTV1-RELATED"/>
    <property type="match status" value="1"/>
</dbReference>
<feature type="compositionally biased region" description="Low complexity" evidence="2">
    <location>
        <begin position="164"/>
        <end position="173"/>
    </location>
</feature>
<feature type="compositionally biased region" description="Polar residues" evidence="2">
    <location>
        <begin position="408"/>
        <end position="417"/>
    </location>
</feature>
<protein>
    <recommendedName>
        <fullName evidence="5">Low temperature viability protein</fullName>
    </recommendedName>
</protein>
<evidence type="ECO:0008006" key="5">
    <source>
        <dbReference type="Google" id="ProtNLM"/>
    </source>
</evidence>
<feature type="region of interest" description="Disordered" evidence="2">
    <location>
        <begin position="261"/>
        <end position="304"/>
    </location>
</feature>
<dbReference type="RefSeq" id="XP_069225766.1">
    <property type="nucleotide sequence ID" value="XM_069377380.1"/>
</dbReference>
<dbReference type="PANTHER" id="PTHR21531:SF0">
    <property type="entry name" value="PROTEIN LTV1 HOMOLOG"/>
    <property type="match status" value="1"/>
</dbReference>
<feature type="region of interest" description="Disordered" evidence="2">
    <location>
        <begin position="1"/>
        <end position="95"/>
    </location>
</feature>
<feature type="region of interest" description="Disordered" evidence="2">
    <location>
        <begin position="323"/>
        <end position="373"/>
    </location>
</feature>